<dbReference type="STRING" id="1528.SAMN04488579_106139"/>
<dbReference type="Gene3D" id="3.20.20.140">
    <property type="entry name" value="Metal-dependent hydrolases"/>
    <property type="match status" value="1"/>
</dbReference>
<dbReference type="OrthoDB" id="9766564at2"/>
<dbReference type="PANTHER" id="PTHR30068">
    <property type="entry name" value="URONATE ISOMERASE"/>
    <property type="match status" value="1"/>
</dbReference>
<reference evidence="9" key="1">
    <citation type="submission" date="2016-10" db="EMBL/GenBank/DDBJ databases">
        <authorList>
            <person name="Varghese N."/>
            <person name="Submissions S."/>
        </authorList>
    </citation>
    <scope>NUCLEOTIDE SEQUENCE [LARGE SCALE GENOMIC DNA]</scope>
    <source>
        <strain evidence="9">VPI 5359</strain>
    </source>
</reference>
<dbReference type="HAMAP" id="MF_00675">
    <property type="entry name" value="UxaC"/>
    <property type="match status" value="1"/>
</dbReference>
<dbReference type="EC" id="5.3.1.12" evidence="4 7"/>
<sequence>MKAFMDSEFLLNTPTARRLYHGHAENQPIYDFHNHLDAQAIYENKNYKDLASLWLDGDHYKWRAMRANGIPERDITGRETAPEIRFNAWAKTVPQTFGNPLYHWTHLELQRFFDITRPLNAESAPEVWEACNTLLATPAFRVRELIKRMGVKVLCTTNDPAEDLVYHKALSREEKAFRVLPTFRPEKAMGVDAPGYKDYIRTLEDAADITIGSYADLKGALAIRMDAFSICGCIISDHSLDGNLFAPATEEELEAIFKKAILGSPLIPREIRQFKGNLLAELGRQYHARGWAMQLHIGALRNNARRHYETLGPDSGFDSMDDMAYAPQLAALLNAMDEAAELPKTILYCLNPKDSAMLAAMIGNFQDGSIAGKIQLGTAWWLCDHKEGMQKQMKDLSAAGLLSRFVGMVTDSRSFLSFSRHEYFRRILCAYVGELVENGEYPNDETFLGEMIENICYGNALHYFEGKDNQ</sequence>
<comment type="similarity">
    <text evidence="3 7">Belongs to the metallo-dependent hydrolases superfamily. Uronate isomerase family.</text>
</comment>
<dbReference type="SUPFAM" id="SSF51556">
    <property type="entry name" value="Metallo-dependent hydrolases"/>
    <property type="match status" value="1"/>
</dbReference>
<evidence type="ECO:0000313" key="8">
    <source>
        <dbReference type="EMBL" id="SDX74761.1"/>
    </source>
</evidence>
<dbReference type="AlphaFoldDB" id="A0A1H3E7V2"/>
<accession>A0A1H3E7V2</accession>
<dbReference type="Gene3D" id="1.10.2020.10">
    <property type="entry name" value="uronate isomerase, domain 2, chain A"/>
    <property type="match status" value="1"/>
</dbReference>
<protein>
    <recommendedName>
        <fullName evidence="5 7">Uronate isomerase</fullName>
        <ecNumber evidence="4 7">5.3.1.12</ecNumber>
    </recommendedName>
    <alternativeName>
        <fullName evidence="7">Glucuronate isomerase</fullName>
    </alternativeName>
    <alternativeName>
        <fullName evidence="7">Uronic isomerase</fullName>
    </alternativeName>
</protein>
<evidence type="ECO:0000313" key="9">
    <source>
        <dbReference type="Proteomes" id="UP000199652"/>
    </source>
</evidence>
<dbReference type="GO" id="GO:0008880">
    <property type="term" value="F:glucuronate isomerase activity"/>
    <property type="evidence" value="ECO:0007669"/>
    <property type="project" value="UniProtKB-UniRule"/>
</dbReference>
<dbReference type="GO" id="GO:0042840">
    <property type="term" value="P:D-glucuronate catabolic process"/>
    <property type="evidence" value="ECO:0007669"/>
    <property type="project" value="TreeGrafter"/>
</dbReference>
<evidence type="ECO:0000256" key="1">
    <source>
        <dbReference type="ARBA" id="ARBA00001165"/>
    </source>
</evidence>
<evidence type="ECO:0000256" key="3">
    <source>
        <dbReference type="ARBA" id="ARBA00008397"/>
    </source>
</evidence>
<organism evidence="8 9">
    <name type="scientific">Eubacterium barkeri</name>
    <name type="common">Clostridium barkeri</name>
    <dbReference type="NCBI Taxonomy" id="1528"/>
    <lineage>
        <taxon>Bacteria</taxon>
        <taxon>Bacillati</taxon>
        <taxon>Bacillota</taxon>
        <taxon>Clostridia</taxon>
        <taxon>Eubacteriales</taxon>
        <taxon>Eubacteriaceae</taxon>
        <taxon>Eubacterium</taxon>
    </lineage>
</organism>
<evidence type="ECO:0000256" key="6">
    <source>
        <dbReference type="ARBA" id="ARBA00023235"/>
    </source>
</evidence>
<keyword evidence="6 7" id="KW-0413">Isomerase</keyword>
<evidence type="ECO:0000256" key="4">
    <source>
        <dbReference type="ARBA" id="ARBA00012546"/>
    </source>
</evidence>
<dbReference type="InterPro" id="IPR003766">
    <property type="entry name" value="Uronate_isomerase"/>
</dbReference>
<proteinExistence type="inferred from homology"/>
<gene>
    <name evidence="7" type="primary">uxaC</name>
    <name evidence="8" type="ORF">SAMN04488579_106139</name>
</gene>
<evidence type="ECO:0000256" key="7">
    <source>
        <dbReference type="HAMAP-Rule" id="MF_00675"/>
    </source>
</evidence>
<dbReference type="RefSeq" id="WP_090244294.1">
    <property type="nucleotide sequence ID" value="NZ_FNOU01000006.1"/>
</dbReference>
<comment type="catalytic activity">
    <reaction evidence="7">
        <text>aldehydo-D-galacturonate = keto-D-tagaturonate</text>
        <dbReference type="Rhea" id="RHEA:27702"/>
        <dbReference type="ChEBI" id="CHEBI:12952"/>
        <dbReference type="ChEBI" id="CHEBI:17886"/>
    </reaction>
</comment>
<dbReference type="Pfam" id="PF02614">
    <property type="entry name" value="UxaC"/>
    <property type="match status" value="1"/>
</dbReference>
<name>A0A1H3E7V2_EUBBA</name>
<dbReference type="PANTHER" id="PTHR30068:SF4">
    <property type="entry name" value="URONATE ISOMERASE"/>
    <property type="match status" value="1"/>
</dbReference>
<dbReference type="GO" id="GO:0019698">
    <property type="term" value="P:D-galacturonate catabolic process"/>
    <property type="evidence" value="ECO:0007669"/>
    <property type="project" value="TreeGrafter"/>
</dbReference>
<dbReference type="EMBL" id="FNOU01000006">
    <property type="protein sequence ID" value="SDX74761.1"/>
    <property type="molecule type" value="Genomic_DNA"/>
</dbReference>
<dbReference type="UniPathway" id="UPA00246"/>
<comment type="pathway">
    <text evidence="2 7">Carbohydrate metabolism; pentose and glucuronate interconversion.</text>
</comment>
<dbReference type="Proteomes" id="UP000199652">
    <property type="component" value="Unassembled WGS sequence"/>
</dbReference>
<evidence type="ECO:0000256" key="5">
    <source>
        <dbReference type="ARBA" id="ARBA00020555"/>
    </source>
</evidence>
<evidence type="ECO:0000256" key="2">
    <source>
        <dbReference type="ARBA" id="ARBA00004892"/>
    </source>
</evidence>
<comment type="catalytic activity">
    <reaction evidence="1 7">
        <text>D-glucuronate = D-fructuronate</text>
        <dbReference type="Rhea" id="RHEA:13049"/>
        <dbReference type="ChEBI" id="CHEBI:58720"/>
        <dbReference type="ChEBI" id="CHEBI:59863"/>
        <dbReference type="EC" id="5.3.1.12"/>
    </reaction>
</comment>
<keyword evidence="9" id="KW-1185">Reference proteome</keyword>
<dbReference type="NCBIfam" id="NF002794">
    <property type="entry name" value="PRK02925.1"/>
    <property type="match status" value="1"/>
</dbReference>
<dbReference type="InterPro" id="IPR032466">
    <property type="entry name" value="Metal_Hydrolase"/>
</dbReference>